<reference evidence="19" key="1">
    <citation type="submission" date="2015-11" db="EMBL/GenBank/DDBJ databases">
        <title>Selaroides leptolepis complete mitochondria sequence.</title>
        <authorList>
            <person name="Zhang H."/>
            <person name="Zeng D."/>
            <person name="Xu Y."/>
            <person name="Hang Y."/>
            <person name="Fang H."/>
            <person name="Xu L."/>
            <person name="Gong B."/>
        </authorList>
    </citation>
    <scope>NUCLEOTIDE SEQUENCE</scope>
    <source>
        <tissue evidence="19">Skeletal muscle</tissue>
    </source>
</reference>
<feature type="transmembrane region" description="Helical" evidence="16">
    <location>
        <begin position="226"/>
        <end position="251"/>
    </location>
</feature>
<evidence type="ECO:0000313" key="19">
    <source>
        <dbReference type="EMBL" id="AMF83624.1"/>
    </source>
</evidence>
<comment type="similarity">
    <text evidence="2 16">Belongs to the complex I subunit 4 family.</text>
</comment>
<dbReference type="PANTHER" id="PTHR43507:SF20">
    <property type="entry name" value="NADH-UBIQUINONE OXIDOREDUCTASE CHAIN 4"/>
    <property type="match status" value="1"/>
</dbReference>
<evidence type="ECO:0000256" key="9">
    <source>
        <dbReference type="ARBA" id="ARBA00022982"/>
    </source>
</evidence>
<keyword evidence="6 16" id="KW-0679">Respiratory chain</keyword>
<comment type="catalytic activity">
    <reaction evidence="15 16">
        <text>a ubiquinone + NADH + 5 H(+)(in) = a ubiquinol + NAD(+) + 4 H(+)(out)</text>
        <dbReference type="Rhea" id="RHEA:29091"/>
        <dbReference type="Rhea" id="RHEA-COMP:9565"/>
        <dbReference type="Rhea" id="RHEA-COMP:9566"/>
        <dbReference type="ChEBI" id="CHEBI:15378"/>
        <dbReference type="ChEBI" id="CHEBI:16389"/>
        <dbReference type="ChEBI" id="CHEBI:17976"/>
        <dbReference type="ChEBI" id="CHEBI:57540"/>
        <dbReference type="ChEBI" id="CHEBI:57945"/>
        <dbReference type="EC" id="7.1.1.2"/>
    </reaction>
</comment>
<feature type="domain" description="NADH:ubiquinone oxidoreductase chain 4 N-terminal" evidence="18">
    <location>
        <begin position="1"/>
        <end position="108"/>
    </location>
</feature>
<dbReference type="InterPro" id="IPR001750">
    <property type="entry name" value="ND/Mrp_TM"/>
</dbReference>
<evidence type="ECO:0000256" key="6">
    <source>
        <dbReference type="ARBA" id="ARBA00022660"/>
    </source>
</evidence>
<evidence type="ECO:0000256" key="15">
    <source>
        <dbReference type="ARBA" id="ARBA00049551"/>
    </source>
</evidence>
<evidence type="ECO:0000256" key="13">
    <source>
        <dbReference type="ARBA" id="ARBA00023128"/>
    </source>
</evidence>
<dbReference type="GO" id="GO:0048039">
    <property type="term" value="F:ubiquinone binding"/>
    <property type="evidence" value="ECO:0007669"/>
    <property type="project" value="TreeGrafter"/>
</dbReference>
<feature type="transmembrane region" description="Helical" evidence="16">
    <location>
        <begin position="150"/>
        <end position="168"/>
    </location>
</feature>
<feature type="transmembrane region" description="Helical" evidence="16">
    <location>
        <begin position="21"/>
        <end position="42"/>
    </location>
</feature>
<feature type="transmembrane region" description="Helical" evidence="16">
    <location>
        <begin position="62"/>
        <end position="80"/>
    </location>
</feature>
<dbReference type="EMBL" id="KU159666">
    <property type="protein sequence ID" value="AMF83624.1"/>
    <property type="molecule type" value="Genomic_DNA"/>
</dbReference>
<organism evidence="19">
    <name type="scientific">Selaroides leptolepis</name>
    <name type="common">Yellowstripe scad</name>
    <name type="synonym">Caranx leptolepis</name>
    <dbReference type="NCBI Taxonomy" id="173311"/>
    <lineage>
        <taxon>Eukaryota</taxon>
        <taxon>Metazoa</taxon>
        <taxon>Chordata</taxon>
        <taxon>Craniata</taxon>
        <taxon>Vertebrata</taxon>
        <taxon>Euteleostomi</taxon>
        <taxon>Actinopterygii</taxon>
        <taxon>Neopterygii</taxon>
        <taxon>Teleostei</taxon>
        <taxon>Neoteleostei</taxon>
        <taxon>Acanthomorphata</taxon>
        <taxon>Carangaria</taxon>
        <taxon>Carangiformes</taxon>
        <taxon>Carangidae</taxon>
        <taxon>Selaroides</taxon>
    </lineage>
</organism>
<dbReference type="Pfam" id="PF00361">
    <property type="entry name" value="Proton_antipo_M"/>
    <property type="match status" value="1"/>
</dbReference>
<comment type="function">
    <text evidence="16">Core subunit of the mitochondrial membrane respiratory chain NADH dehydrogenase (Complex I) which catalyzes electron transfer from NADH through the respiratory chain, using ubiquinone as an electron acceptor. Essential for the catalytic activity and assembly of complex I.</text>
</comment>
<evidence type="ECO:0000256" key="8">
    <source>
        <dbReference type="ARBA" id="ARBA00022967"/>
    </source>
</evidence>
<evidence type="ECO:0000259" key="17">
    <source>
        <dbReference type="Pfam" id="PF00361"/>
    </source>
</evidence>
<comment type="subcellular location">
    <subcellularLocation>
        <location evidence="1 16">Mitochondrion membrane</location>
        <topology evidence="1 16">Multi-pass membrane protein</topology>
    </subcellularLocation>
</comment>
<keyword evidence="10 16" id="KW-1133">Transmembrane helix</keyword>
<dbReference type="AlphaFoldDB" id="A0A109WVK9"/>
<evidence type="ECO:0000256" key="12">
    <source>
        <dbReference type="ARBA" id="ARBA00023075"/>
    </source>
</evidence>
<keyword evidence="13 16" id="KW-0496">Mitochondrion</keyword>
<dbReference type="GO" id="GO:0003954">
    <property type="term" value="F:NADH dehydrogenase activity"/>
    <property type="evidence" value="ECO:0007669"/>
    <property type="project" value="TreeGrafter"/>
</dbReference>
<dbReference type="InterPro" id="IPR003918">
    <property type="entry name" value="NADH_UbQ_OxRdtase"/>
</dbReference>
<evidence type="ECO:0000259" key="18">
    <source>
        <dbReference type="Pfam" id="PF01059"/>
    </source>
</evidence>
<feature type="transmembrane region" description="Helical" evidence="16">
    <location>
        <begin position="343"/>
        <end position="369"/>
    </location>
</feature>
<evidence type="ECO:0000256" key="10">
    <source>
        <dbReference type="ARBA" id="ARBA00022989"/>
    </source>
</evidence>
<evidence type="ECO:0000256" key="2">
    <source>
        <dbReference type="ARBA" id="ARBA00009025"/>
    </source>
</evidence>
<dbReference type="GO" id="GO:0042773">
    <property type="term" value="P:ATP synthesis coupled electron transport"/>
    <property type="evidence" value="ECO:0007669"/>
    <property type="project" value="InterPro"/>
</dbReference>
<keyword evidence="14 16" id="KW-0472">Membrane</keyword>
<evidence type="ECO:0000256" key="3">
    <source>
        <dbReference type="ARBA" id="ARBA00012944"/>
    </source>
</evidence>
<dbReference type="EC" id="7.1.1.2" evidence="3 16"/>
<keyword evidence="5 16" id="KW-0813">Transport</keyword>
<geneLocation type="mitochondrion" evidence="19"/>
<keyword evidence="11 16" id="KW-0520">NAD</keyword>
<name>A0A109WVK9_SELLE</name>
<dbReference type="GO" id="GO:0031966">
    <property type="term" value="C:mitochondrial membrane"/>
    <property type="evidence" value="ECO:0007669"/>
    <property type="project" value="UniProtKB-SubCell"/>
</dbReference>
<dbReference type="PANTHER" id="PTHR43507">
    <property type="entry name" value="NADH-UBIQUINONE OXIDOREDUCTASE CHAIN 4"/>
    <property type="match status" value="1"/>
</dbReference>
<evidence type="ECO:0000256" key="4">
    <source>
        <dbReference type="ARBA" id="ARBA00021006"/>
    </source>
</evidence>
<dbReference type="GO" id="GO:0008137">
    <property type="term" value="F:NADH dehydrogenase (ubiquinone) activity"/>
    <property type="evidence" value="ECO:0007669"/>
    <property type="project" value="UniProtKB-UniRule"/>
</dbReference>
<dbReference type="GO" id="GO:0015990">
    <property type="term" value="P:electron transport coupled proton transport"/>
    <property type="evidence" value="ECO:0007669"/>
    <property type="project" value="TreeGrafter"/>
</dbReference>
<dbReference type="Pfam" id="PF01059">
    <property type="entry name" value="Oxidored_q5_N"/>
    <property type="match status" value="1"/>
</dbReference>
<feature type="transmembrane region" description="Helical" evidence="16">
    <location>
        <begin position="435"/>
        <end position="458"/>
    </location>
</feature>
<dbReference type="PRINTS" id="PR01437">
    <property type="entry name" value="NUOXDRDTASE4"/>
</dbReference>
<evidence type="ECO:0000256" key="7">
    <source>
        <dbReference type="ARBA" id="ARBA00022692"/>
    </source>
</evidence>
<sequence>MLKILFRTHMFVPTTSLTPANWLWPTTLAHCFLIALTSLTWLTNLSETRWYCFNNYLATDGLSTSLLVLSCCLLPLMILASENDTTSEPIIRQRLKITLQTSVQFYLFQAFRATDVIIFSDTLEASLIPALIMITRWGIQSEPLNARTYFRLYSLAGCLPLVVAQLFLQINTASLSLLTLLYCKPMPHSSYGDMLWCARCLMAILVKLPQYGVDLCLPKGHDESPLAGSLVVAAMLLNLGAFGLMWMMFLLGPLTKALSYAFFIFGLWGVSMSGCFWLRQTDVSWLMAYSSVSHIGLVAGGILTQSPWGYTGALTLLIAHRHWCSPLVCLGNSIYVRSHGRTMLLASGLEMVLALMATWCFIALLAYRAVPPLPILIGVVMIISSLWNWSWWTLGVTGAASLITAGYSLNMFLLSQRGPDPGQIIGLEPCHSGELLLTLLHMLALFVHILKLVVIWAWSA</sequence>
<feature type="transmembrane region" description="Helical" evidence="16">
    <location>
        <begin position="389"/>
        <end position="414"/>
    </location>
</feature>
<evidence type="ECO:0000256" key="14">
    <source>
        <dbReference type="ARBA" id="ARBA00023136"/>
    </source>
</evidence>
<keyword evidence="7 16" id="KW-0812">Transmembrane</keyword>
<evidence type="ECO:0000256" key="1">
    <source>
        <dbReference type="ARBA" id="ARBA00004225"/>
    </source>
</evidence>
<proteinExistence type="inferred from homology"/>
<feature type="domain" description="NADH:quinone oxidoreductase/Mrp antiporter transmembrane" evidence="17">
    <location>
        <begin position="113"/>
        <end position="404"/>
    </location>
</feature>
<dbReference type="InterPro" id="IPR000260">
    <property type="entry name" value="NADH4_N"/>
</dbReference>
<keyword evidence="9 16" id="KW-0249">Electron transport</keyword>
<evidence type="ECO:0000256" key="16">
    <source>
        <dbReference type="RuleBase" id="RU003297"/>
    </source>
</evidence>
<accession>A0A109WVK9</accession>
<gene>
    <name evidence="19" type="primary">ND4</name>
</gene>
<evidence type="ECO:0000256" key="5">
    <source>
        <dbReference type="ARBA" id="ARBA00022448"/>
    </source>
</evidence>
<keyword evidence="12 16" id="KW-0830">Ubiquinone</keyword>
<evidence type="ECO:0000256" key="11">
    <source>
        <dbReference type="ARBA" id="ARBA00023027"/>
    </source>
</evidence>
<feature type="transmembrane region" description="Helical" evidence="16">
    <location>
        <begin position="257"/>
        <end position="278"/>
    </location>
</feature>
<protein>
    <recommendedName>
        <fullName evidence="4 16">NADH-ubiquinone oxidoreductase chain 4</fullName>
        <ecNumber evidence="3 16">7.1.1.2</ecNumber>
    </recommendedName>
</protein>
<keyword evidence="8" id="KW-1278">Translocase</keyword>